<dbReference type="EMBL" id="FUWU01000006">
    <property type="protein sequence ID" value="SJZ43424.1"/>
    <property type="molecule type" value="Genomic_DNA"/>
</dbReference>
<dbReference type="AlphaFoldDB" id="A0A1T4KLZ8"/>
<protein>
    <submittedName>
        <fullName evidence="1">Uncharacterized protein</fullName>
    </submittedName>
</protein>
<dbReference type="PANTHER" id="PTHR42990">
    <property type="entry name" value="ATPASE"/>
    <property type="match status" value="1"/>
</dbReference>
<dbReference type="PANTHER" id="PTHR42990:SF1">
    <property type="entry name" value="AAA+ ATPASE DOMAIN-CONTAINING PROTEIN"/>
    <property type="match status" value="1"/>
</dbReference>
<evidence type="ECO:0000313" key="2">
    <source>
        <dbReference type="Proteomes" id="UP000190449"/>
    </source>
</evidence>
<dbReference type="Proteomes" id="UP000190449">
    <property type="component" value="Unassembled WGS sequence"/>
</dbReference>
<dbReference type="STRING" id="28122.SAMN02745108_00547"/>
<organism evidence="1 2">
    <name type="scientific">Fibrobacter intestinalis</name>
    <dbReference type="NCBI Taxonomy" id="28122"/>
    <lineage>
        <taxon>Bacteria</taxon>
        <taxon>Pseudomonadati</taxon>
        <taxon>Fibrobacterota</taxon>
        <taxon>Fibrobacteria</taxon>
        <taxon>Fibrobacterales</taxon>
        <taxon>Fibrobacteraceae</taxon>
        <taxon>Fibrobacter</taxon>
    </lineage>
</organism>
<gene>
    <name evidence="1" type="ORF">SAMN02745108_00547</name>
</gene>
<sequence>MGTICGSSIGCSLLFNFKTTFPSFLSLREYLNYTLHTKIKPVPLSKIITNKFSLPESIKRPIPLWMECLKSGYYPFFHEDNFYTRLDNVVNQTLEVDIPTFANMNAARSVK</sequence>
<evidence type="ECO:0000313" key="1">
    <source>
        <dbReference type="EMBL" id="SJZ43424.1"/>
    </source>
</evidence>
<accession>A0A1T4KLZ8</accession>
<reference evidence="1 2" key="1">
    <citation type="submission" date="2017-02" db="EMBL/GenBank/DDBJ databases">
        <authorList>
            <person name="Peterson S.W."/>
        </authorList>
    </citation>
    <scope>NUCLEOTIDE SEQUENCE [LARGE SCALE GENOMIC DNA]</scope>
    <source>
        <strain evidence="1 2">ATCC 43854</strain>
    </source>
</reference>
<name>A0A1T4KLZ8_9BACT</name>
<proteinExistence type="predicted"/>